<reference evidence="12" key="1">
    <citation type="journal article" date="2023" name="Mol. Biol. Evol.">
        <title>Third-Generation Sequencing Reveals the Adaptive Role of the Epigenome in Three Deep-Sea Polychaetes.</title>
        <authorList>
            <person name="Perez M."/>
            <person name="Aroh O."/>
            <person name="Sun Y."/>
            <person name="Lan Y."/>
            <person name="Juniper S.K."/>
            <person name="Young C.R."/>
            <person name="Angers B."/>
            <person name="Qian P.Y."/>
        </authorList>
    </citation>
    <scope>NUCLEOTIDE SEQUENCE</scope>
    <source>
        <strain evidence="12">R07B-5</strain>
    </source>
</reference>
<name>A0AAD9KRE9_RIDPI</name>
<sequence>MSLGRALYYLLWRKKYVFLLLLTGCATATLVMQLSSTTPSKTDILRHDHYNLHPPKGVGYSAWWEELPNGTHKTRMSVRHKLFYNPHKPPSLFKEWQENVKTSCTGHLVAYAHEFVHFQYIVLDRKYLEGREGGEQIKEVINQSEQVEYHRCSYGCFLLACVSRPEYYFNNDNHLVSWYEGLRTTKRLPRKVNKTCKQFTIMIVRYEYANIYHTLTDFYNAFLLMNFFNRTQRDTNILIVDGHPRGQLDPIWDMLFNSSVRISSLPRRTLFTNAVWGMLGYNSPILLHDLEEIPLIEEFREFFLSSYNMADNHRLDCKHLSVLFIWRHDYLAHPRNPKGVVSRKIANERELLNFTKTTYPNFSVRGVQIDQFEFKHQLQLVTDTDILIGMHGAGLTHTVFLPKHATLIELIPMYWIYTAHGHFQAFAKWRHLRYISWENGIDANEVEEKYTNIPTGVLHGLIEKAITQMCRTQIHSTPAEVASKTSYVPRS</sequence>
<evidence type="ECO:0000256" key="6">
    <source>
        <dbReference type="ARBA" id="ARBA00023180"/>
    </source>
</evidence>
<dbReference type="GO" id="GO:0097363">
    <property type="term" value="F:protein O-acetylglucosaminyltransferase activity"/>
    <property type="evidence" value="ECO:0007669"/>
    <property type="project" value="UniProtKB-EC"/>
</dbReference>
<dbReference type="EC" id="2.4.1.255" evidence="1"/>
<dbReference type="EMBL" id="JAODUO010000694">
    <property type="protein sequence ID" value="KAK2175955.1"/>
    <property type="molecule type" value="Genomic_DNA"/>
</dbReference>
<keyword evidence="5" id="KW-0256">Endoplasmic reticulum</keyword>
<feature type="domain" description="Glycosyltransferase 61 catalytic" evidence="11">
    <location>
        <begin position="314"/>
        <end position="408"/>
    </location>
</feature>
<dbReference type="PANTHER" id="PTHR20961">
    <property type="entry name" value="GLYCOSYLTRANSFERASE"/>
    <property type="match status" value="1"/>
</dbReference>
<organism evidence="12 13">
    <name type="scientific">Ridgeia piscesae</name>
    <name type="common">Tubeworm</name>
    <dbReference type="NCBI Taxonomy" id="27915"/>
    <lineage>
        <taxon>Eukaryota</taxon>
        <taxon>Metazoa</taxon>
        <taxon>Spiralia</taxon>
        <taxon>Lophotrochozoa</taxon>
        <taxon>Annelida</taxon>
        <taxon>Polychaeta</taxon>
        <taxon>Sedentaria</taxon>
        <taxon>Canalipalpata</taxon>
        <taxon>Sabellida</taxon>
        <taxon>Siboglinidae</taxon>
        <taxon>Ridgeia</taxon>
    </lineage>
</organism>
<keyword evidence="3" id="KW-0808">Transferase</keyword>
<dbReference type="AlphaFoldDB" id="A0AAD9KRE9"/>
<keyword evidence="13" id="KW-1185">Reference proteome</keyword>
<proteinExistence type="predicted"/>
<evidence type="ECO:0000259" key="11">
    <source>
        <dbReference type="Pfam" id="PF04577"/>
    </source>
</evidence>
<dbReference type="InterPro" id="IPR007657">
    <property type="entry name" value="Glycosyltransferase_61"/>
</dbReference>
<keyword evidence="2" id="KW-0328">Glycosyltransferase</keyword>
<dbReference type="Proteomes" id="UP001209878">
    <property type="component" value="Unassembled WGS sequence"/>
</dbReference>
<evidence type="ECO:0000256" key="2">
    <source>
        <dbReference type="ARBA" id="ARBA00022676"/>
    </source>
</evidence>
<evidence type="ECO:0000313" key="12">
    <source>
        <dbReference type="EMBL" id="KAK2175955.1"/>
    </source>
</evidence>
<evidence type="ECO:0000256" key="1">
    <source>
        <dbReference type="ARBA" id="ARBA00011970"/>
    </source>
</evidence>
<evidence type="ECO:0000256" key="9">
    <source>
        <dbReference type="ARBA" id="ARBA00048317"/>
    </source>
</evidence>
<comment type="caution">
    <text evidence="12">The sequence shown here is derived from an EMBL/GenBank/DDBJ whole genome shotgun (WGS) entry which is preliminary data.</text>
</comment>
<evidence type="ECO:0000313" key="13">
    <source>
        <dbReference type="Proteomes" id="UP001209878"/>
    </source>
</evidence>
<gene>
    <name evidence="12" type="ORF">NP493_694g01016</name>
</gene>
<evidence type="ECO:0000256" key="5">
    <source>
        <dbReference type="ARBA" id="ARBA00022824"/>
    </source>
</evidence>
<comment type="catalytic activity">
    <reaction evidence="10">
        <text>L-threonyl-[protein] + UDP-N-acetyl-alpha-D-glucosamine = 3-O-(N-acetyl-beta-D-glucosaminyl)-L-threonyl-[protein] + UDP + H(+)</text>
        <dbReference type="Rhea" id="RHEA:48908"/>
        <dbReference type="Rhea" id="RHEA-COMP:11060"/>
        <dbReference type="Rhea" id="RHEA-COMP:12252"/>
        <dbReference type="ChEBI" id="CHEBI:15378"/>
        <dbReference type="ChEBI" id="CHEBI:30013"/>
        <dbReference type="ChEBI" id="CHEBI:57705"/>
        <dbReference type="ChEBI" id="CHEBI:58223"/>
        <dbReference type="ChEBI" id="CHEBI:90840"/>
        <dbReference type="EC" id="2.4.1.255"/>
    </reaction>
</comment>
<comment type="catalytic activity">
    <reaction evidence="9">
        <text>L-seryl-[protein] + UDP-N-acetyl-alpha-D-glucosamine = 3-O-(N-acetyl-beta-D-glucosaminyl)-L-seryl-[protein] + UDP + H(+)</text>
        <dbReference type="Rhea" id="RHEA:48904"/>
        <dbReference type="Rhea" id="RHEA-COMP:9863"/>
        <dbReference type="Rhea" id="RHEA-COMP:12251"/>
        <dbReference type="ChEBI" id="CHEBI:15378"/>
        <dbReference type="ChEBI" id="CHEBI:29999"/>
        <dbReference type="ChEBI" id="CHEBI:57705"/>
        <dbReference type="ChEBI" id="CHEBI:58223"/>
        <dbReference type="ChEBI" id="CHEBI:90838"/>
        <dbReference type="EC" id="2.4.1.255"/>
    </reaction>
</comment>
<keyword evidence="4" id="KW-0732">Signal</keyword>
<dbReference type="InterPro" id="IPR049625">
    <property type="entry name" value="Glyco_transf_61_cat"/>
</dbReference>
<protein>
    <recommendedName>
        <fullName evidence="7">EGF domain-specific O-linked N-acetylglucosamine transferase</fullName>
        <ecNumber evidence="1">2.4.1.255</ecNumber>
    </recommendedName>
    <alternativeName>
        <fullName evidence="8">Extracellular O-linked N-acetylglucosamine transferase</fullName>
    </alternativeName>
</protein>
<keyword evidence="6" id="KW-0325">Glycoprotein</keyword>
<evidence type="ECO:0000256" key="8">
    <source>
        <dbReference type="ARBA" id="ARBA00042574"/>
    </source>
</evidence>
<dbReference type="PANTHER" id="PTHR20961:SF148">
    <property type="entry name" value="EGF DOMAIN-SPECIFIC O-LINKED N-ACETYLGLUCOSAMINE TRANSFERASE"/>
    <property type="match status" value="1"/>
</dbReference>
<accession>A0AAD9KRE9</accession>
<evidence type="ECO:0000256" key="7">
    <source>
        <dbReference type="ARBA" id="ARBA00040944"/>
    </source>
</evidence>
<evidence type="ECO:0000256" key="10">
    <source>
        <dbReference type="ARBA" id="ARBA00049432"/>
    </source>
</evidence>
<evidence type="ECO:0000256" key="4">
    <source>
        <dbReference type="ARBA" id="ARBA00022729"/>
    </source>
</evidence>
<dbReference type="Pfam" id="PF04577">
    <property type="entry name" value="Glyco_transf_61"/>
    <property type="match status" value="1"/>
</dbReference>
<evidence type="ECO:0000256" key="3">
    <source>
        <dbReference type="ARBA" id="ARBA00022679"/>
    </source>
</evidence>